<accession>A0A9E7H3C6</accession>
<dbReference type="OrthoDB" id="158357at2759"/>
<gene>
    <name evidence="3" type="ORF">MUK42_37206</name>
</gene>
<proteinExistence type="predicted"/>
<evidence type="ECO:0000256" key="2">
    <source>
        <dbReference type="SAM" id="Phobius"/>
    </source>
</evidence>
<keyword evidence="2" id="KW-0472">Membrane</keyword>
<keyword evidence="2" id="KW-1133">Transmembrane helix</keyword>
<keyword evidence="4" id="KW-1185">Reference proteome</keyword>
<dbReference type="EMBL" id="CP097510">
    <property type="protein sequence ID" value="URE26759.1"/>
    <property type="molecule type" value="Genomic_DNA"/>
</dbReference>
<evidence type="ECO:0000313" key="3">
    <source>
        <dbReference type="EMBL" id="URE26759.1"/>
    </source>
</evidence>
<dbReference type="AlphaFoldDB" id="A0A9E7H3C6"/>
<keyword evidence="2" id="KW-0812">Transmembrane</keyword>
<feature type="transmembrane region" description="Helical" evidence="2">
    <location>
        <begin position="66"/>
        <end position="88"/>
    </location>
</feature>
<sequence>MRGEKNKKKQNFTFVWGPRAGSRVSFPLSRPPAEEGKKGTSGFVVTSSHAQWAPHDEARRAFPFNLLFLFSSLSLSRSFLCVVLPRFLRPRVRRTRGGLRACSHLRLLSASGRKHPSDLELAWATRNLPFPATSYRFFGDTDCESDWNLMSFESDEYNVPIISCKTGNISEHHQPEHRGSCLEKYDQEVLTMNDFSPYATPPLSPMSSYASCSSSFGDIWTGLNLQGREDGCGVIDTGEKQRDPGIWEPPEPECMEDDQPSIADNYEDDEYSSTDWKQPSSLSILDEHQGINHSFREKRQKAMLEEMNRQFKMMVRVG</sequence>
<evidence type="ECO:0000256" key="1">
    <source>
        <dbReference type="SAM" id="MobiDB-lite"/>
    </source>
</evidence>
<organism evidence="3 4">
    <name type="scientific">Musa troglodytarum</name>
    <name type="common">fe'i banana</name>
    <dbReference type="NCBI Taxonomy" id="320322"/>
    <lineage>
        <taxon>Eukaryota</taxon>
        <taxon>Viridiplantae</taxon>
        <taxon>Streptophyta</taxon>
        <taxon>Embryophyta</taxon>
        <taxon>Tracheophyta</taxon>
        <taxon>Spermatophyta</taxon>
        <taxon>Magnoliopsida</taxon>
        <taxon>Liliopsida</taxon>
        <taxon>Zingiberales</taxon>
        <taxon>Musaceae</taxon>
        <taxon>Musa</taxon>
    </lineage>
</organism>
<feature type="region of interest" description="Disordered" evidence="1">
    <location>
        <begin position="20"/>
        <end position="40"/>
    </location>
</feature>
<name>A0A9E7H3C6_9LILI</name>
<protein>
    <submittedName>
        <fullName evidence="3">Phosphatidylinositol-4-phosphate 5-Kinase</fullName>
    </submittedName>
</protein>
<dbReference type="Proteomes" id="UP001055439">
    <property type="component" value="Chromosome 8"/>
</dbReference>
<evidence type="ECO:0000313" key="4">
    <source>
        <dbReference type="Proteomes" id="UP001055439"/>
    </source>
</evidence>
<reference evidence="3" key="1">
    <citation type="submission" date="2022-05" db="EMBL/GenBank/DDBJ databases">
        <title>The Musa troglodytarum L. genome provides insights into the mechanism of non-climacteric behaviour and enrichment of carotenoids.</title>
        <authorList>
            <person name="Wang J."/>
        </authorList>
    </citation>
    <scope>NUCLEOTIDE SEQUENCE</scope>
    <source>
        <tissue evidence="3">Leaf</tissue>
    </source>
</reference>